<accession>A0A7S1XCN7</accession>
<dbReference type="InterPro" id="IPR008271">
    <property type="entry name" value="Ser/Thr_kinase_AS"/>
</dbReference>
<feature type="region of interest" description="Disordered" evidence="4">
    <location>
        <begin position="1"/>
        <end position="83"/>
    </location>
</feature>
<feature type="compositionally biased region" description="Polar residues" evidence="4">
    <location>
        <begin position="281"/>
        <end position="296"/>
    </location>
</feature>
<dbReference type="AlphaFoldDB" id="A0A7S1XCN7"/>
<feature type="compositionally biased region" description="Polar residues" evidence="4">
    <location>
        <begin position="406"/>
        <end position="427"/>
    </location>
</feature>
<dbReference type="PANTHER" id="PTHR24346">
    <property type="entry name" value="MAP/MICROTUBULE AFFINITY-REGULATING KINASE"/>
    <property type="match status" value="1"/>
</dbReference>
<evidence type="ECO:0000259" key="5">
    <source>
        <dbReference type="PROSITE" id="PS50011"/>
    </source>
</evidence>
<feature type="compositionally biased region" description="Low complexity" evidence="4">
    <location>
        <begin position="392"/>
        <end position="405"/>
    </location>
</feature>
<evidence type="ECO:0000256" key="1">
    <source>
        <dbReference type="ARBA" id="ARBA00022741"/>
    </source>
</evidence>
<feature type="compositionally biased region" description="Basic and acidic residues" evidence="4">
    <location>
        <begin position="325"/>
        <end position="334"/>
    </location>
</feature>
<dbReference type="Gene3D" id="3.30.200.20">
    <property type="entry name" value="Phosphorylase Kinase, domain 1"/>
    <property type="match status" value="1"/>
</dbReference>
<dbReference type="GO" id="GO:0035556">
    <property type="term" value="P:intracellular signal transduction"/>
    <property type="evidence" value="ECO:0007669"/>
    <property type="project" value="TreeGrafter"/>
</dbReference>
<evidence type="ECO:0000256" key="4">
    <source>
        <dbReference type="SAM" id="MobiDB-lite"/>
    </source>
</evidence>
<feature type="domain" description="Protein kinase" evidence="5">
    <location>
        <begin position="595"/>
        <end position="897"/>
    </location>
</feature>
<dbReference type="PROSITE" id="PS00108">
    <property type="entry name" value="PROTEIN_KINASE_ST"/>
    <property type="match status" value="1"/>
</dbReference>
<evidence type="ECO:0000313" key="6">
    <source>
        <dbReference type="EMBL" id="CAD9229979.1"/>
    </source>
</evidence>
<dbReference type="PANTHER" id="PTHR24346:SF77">
    <property type="entry name" value="SERINE THREONINE PROTEIN KINASE"/>
    <property type="match status" value="1"/>
</dbReference>
<dbReference type="GO" id="GO:0004674">
    <property type="term" value="F:protein serine/threonine kinase activity"/>
    <property type="evidence" value="ECO:0007669"/>
    <property type="project" value="TreeGrafter"/>
</dbReference>
<dbReference type="Gene3D" id="1.10.510.10">
    <property type="entry name" value="Transferase(Phosphotransferase) domain 1"/>
    <property type="match status" value="1"/>
</dbReference>
<proteinExistence type="predicted"/>
<dbReference type="InterPro" id="IPR000719">
    <property type="entry name" value="Prot_kinase_dom"/>
</dbReference>
<keyword evidence="2 3" id="KW-0067">ATP-binding</keyword>
<sequence>MEEKEVDREERKAKLMVSEEKSLVGAKKGVATFSLEDNSTLPNAPLNRGLENGSDVGDHHVDDREDEEDHNNNDDDDDDDARSVVVIDNEVCMKERGDWVEWVDDSEFDADGEQLDEWVVDRLGQSKWSGHEQEHDEFGTGANLLHFESLDSEVAGGNSDIVEGNGSVAFQFSPDDDFLPAAVGNAAEEHSDLPDPLFDVDEKGEDGSAAIFEDSVDPGDPARNFCSALESDSEISENGLVRNFFGEDRDKDRDRPRRSAWAVSSADPAGSTKYAIVDSPKGSSMGNATRSISMSLHSDKIVGTQAPGSSGKIGIVGKSLKRWRKDQGLRHSESMDEGISSVADQTSSQAPADPGILNNLMSKLSLRGRARSGTSGPGHRRTASTDVSTFTSEDLISELESISSDQPSTVQRTQSNGSKTLPSQSPRRNFLKDAKPRSSLYRSSSNQSSQPHGGSDSSPSLLECICRLLQGSVAFKKKKYLKVCEVRLWVSEDFKALQWEAGYGTGKIEIQLATVKKLKCSSDSIYLEYGDSEHIEFAFPSRDESCQWTSGLSCLLPPTVQIRSNLANLSPPNYNLLLDSWNGKPLVSRKRIFEYIFLGTIGQGRFGKVKLAISMKDMKFYAVKVLDKTMIRRQQRGSSFEAHAYSTEQLGLGNNREIAIMKKLDHPNILRLKAVFDDEEANSLYMVLEYMPGGCVMKSTKTQGADPLPEDRCRSIFIQALSGLEYLHRNFIVHRDIKPDNLLCKLDGTIKLSDFGTAKYYATSARDNTNQAGAEVMLGFPPSAGAFKDSGRTTVGTPAFLAPELSLSPLAPRAASPECYSADVWSLGATLFYIVFGRVPFLADSVFQMYDSICSGELTFPDSPRTSSELKTLLRRILEREPSKRITIAEIWRSSWVREGLKSDEYLVSNNNRWGETVRVTEEDIHSAVLSVRNLIHLNFSGFART</sequence>
<feature type="compositionally biased region" description="Basic and acidic residues" evidence="4">
    <location>
        <begin position="245"/>
        <end position="257"/>
    </location>
</feature>
<keyword evidence="1 3" id="KW-0547">Nucleotide-binding</keyword>
<dbReference type="InterPro" id="IPR017441">
    <property type="entry name" value="Protein_kinase_ATP_BS"/>
</dbReference>
<dbReference type="GO" id="GO:0005737">
    <property type="term" value="C:cytoplasm"/>
    <property type="evidence" value="ECO:0007669"/>
    <property type="project" value="TreeGrafter"/>
</dbReference>
<feature type="compositionally biased region" description="Low complexity" evidence="4">
    <location>
        <begin position="437"/>
        <end position="455"/>
    </location>
</feature>
<dbReference type="InterPro" id="IPR011009">
    <property type="entry name" value="Kinase-like_dom_sf"/>
</dbReference>
<name>A0A7S1XCN7_9RHOD</name>
<dbReference type="Pfam" id="PF00069">
    <property type="entry name" value="Pkinase"/>
    <property type="match status" value="1"/>
</dbReference>
<feature type="compositionally biased region" description="Acidic residues" evidence="4">
    <location>
        <begin position="64"/>
        <end position="80"/>
    </location>
</feature>
<dbReference type="SUPFAM" id="SSF56112">
    <property type="entry name" value="Protein kinase-like (PK-like)"/>
    <property type="match status" value="1"/>
</dbReference>
<evidence type="ECO:0000256" key="2">
    <source>
        <dbReference type="ARBA" id="ARBA00022840"/>
    </source>
</evidence>
<dbReference type="PROSITE" id="PS50011">
    <property type="entry name" value="PROTEIN_KINASE_DOM"/>
    <property type="match status" value="1"/>
</dbReference>
<protein>
    <recommendedName>
        <fullName evidence="5">Protein kinase domain-containing protein</fullName>
    </recommendedName>
</protein>
<feature type="binding site" evidence="3">
    <location>
        <position position="624"/>
    </location>
    <ligand>
        <name>ATP</name>
        <dbReference type="ChEBI" id="CHEBI:30616"/>
    </ligand>
</feature>
<dbReference type="PROSITE" id="PS00107">
    <property type="entry name" value="PROTEIN_KINASE_ATP"/>
    <property type="match status" value="1"/>
</dbReference>
<dbReference type="CDD" id="cd14008">
    <property type="entry name" value="STKc_LKB1_CaMKK"/>
    <property type="match status" value="1"/>
</dbReference>
<feature type="compositionally biased region" description="Low complexity" evidence="4">
    <location>
        <begin position="308"/>
        <end position="318"/>
    </location>
</feature>
<organism evidence="6">
    <name type="scientific">Compsopogon caeruleus</name>
    <dbReference type="NCBI Taxonomy" id="31354"/>
    <lineage>
        <taxon>Eukaryota</taxon>
        <taxon>Rhodophyta</taxon>
        <taxon>Compsopogonophyceae</taxon>
        <taxon>Compsopogonales</taxon>
        <taxon>Compsopogonaceae</taxon>
        <taxon>Compsopogon</taxon>
    </lineage>
</organism>
<gene>
    <name evidence="6" type="ORF">CCAE0312_LOCUS2301</name>
</gene>
<feature type="region of interest" description="Disordered" evidence="4">
    <location>
        <begin position="245"/>
        <end position="457"/>
    </location>
</feature>
<evidence type="ECO:0000256" key="3">
    <source>
        <dbReference type="PROSITE-ProRule" id="PRU10141"/>
    </source>
</evidence>
<dbReference type="SMART" id="SM00220">
    <property type="entry name" value="S_TKc"/>
    <property type="match status" value="1"/>
</dbReference>
<reference evidence="6" key="1">
    <citation type="submission" date="2021-01" db="EMBL/GenBank/DDBJ databases">
        <authorList>
            <person name="Corre E."/>
            <person name="Pelletier E."/>
            <person name="Niang G."/>
            <person name="Scheremetjew M."/>
            <person name="Finn R."/>
            <person name="Kale V."/>
            <person name="Holt S."/>
            <person name="Cochrane G."/>
            <person name="Meng A."/>
            <person name="Brown T."/>
            <person name="Cohen L."/>
        </authorList>
    </citation>
    <scope>NUCLEOTIDE SEQUENCE</scope>
    <source>
        <strain evidence="6">SAG 36.94</strain>
    </source>
</reference>
<feature type="compositionally biased region" description="Basic and acidic residues" evidence="4">
    <location>
        <begin position="1"/>
        <end position="22"/>
    </location>
</feature>
<dbReference type="EMBL" id="HBGH01004150">
    <property type="protein sequence ID" value="CAD9229979.1"/>
    <property type="molecule type" value="Transcribed_RNA"/>
</dbReference>
<dbReference type="GO" id="GO:0005524">
    <property type="term" value="F:ATP binding"/>
    <property type="evidence" value="ECO:0007669"/>
    <property type="project" value="UniProtKB-UniRule"/>
</dbReference>